<dbReference type="Pfam" id="PF00496">
    <property type="entry name" value="SBP_bac_5"/>
    <property type="match status" value="1"/>
</dbReference>
<organism evidence="5 6">
    <name type="scientific">Cohaesibacter marisflavi</name>
    <dbReference type="NCBI Taxonomy" id="655353"/>
    <lineage>
        <taxon>Bacteria</taxon>
        <taxon>Pseudomonadati</taxon>
        <taxon>Pseudomonadota</taxon>
        <taxon>Alphaproteobacteria</taxon>
        <taxon>Hyphomicrobiales</taxon>
        <taxon>Cohaesibacteraceae</taxon>
    </lineage>
</organism>
<reference evidence="5 6" key="1">
    <citation type="submission" date="2016-10" db="EMBL/GenBank/DDBJ databases">
        <authorList>
            <person name="de Groot N.N."/>
        </authorList>
    </citation>
    <scope>NUCLEOTIDE SEQUENCE [LARGE SCALE GENOMIC DNA]</scope>
    <source>
        <strain evidence="5 6">CGMCC 1.9157</strain>
    </source>
</reference>
<evidence type="ECO:0000256" key="2">
    <source>
        <dbReference type="ARBA" id="ARBA00005695"/>
    </source>
</evidence>
<dbReference type="InterPro" id="IPR030678">
    <property type="entry name" value="Peptide/Ni-bd"/>
</dbReference>
<dbReference type="Gene3D" id="3.90.76.10">
    <property type="entry name" value="Dipeptide-binding Protein, Domain 1"/>
    <property type="match status" value="1"/>
</dbReference>
<dbReference type="GO" id="GO:0043190">
    <property type="term" value="C:ATP-binding cassette (ABC) transporter complex"/>
    <property type="evidence" value="ECO:0007669"/>
    <property type="project" value="InterPro"/>
</dbReference>
<dbReference type="Proteomes" id="UP000199236">
    <property type="component" value="Unassembled WGS sequence"/>
</dbReference>
<comment type="similarity">
    <text evidence="2">Belongs to the bacterial solute-binding protein 5 family.</text>
</comment>
<dbReference type="OrthoDB" id="9803988at2"/>
<dbReference type="AlphaFoldDB" id="A0A1I5HSI7"/>
<dbReference type="STRING" id="655353.SAMN04488056_107104"/>
<protein>
    <submittedName>
        <fullName evidence="5">Peptide/nickel transport system substrate-binding protein</fullName>
    </submittedName>
</protein>
<dbReference type="SUPFAM" id="SSF53850">
    <property type="entry name" value="Periplasmic binding protein-like II"/>
    <property type="match status" value="1"/>
</dbReference>
<proteinExistence type="inferred from homology"/>
<dbReference type="Gene3D" id="3.40.190.10">
    <property type="entry name" value="Periplasmic binding protein-like II"/>
    <property type="match status" value="1"/>
</dbReference>
<dbReference type="EMBL" id="FOVR01000007">
    <property type="protein sequence ID" value="SFO51227.1"/>
    <property type="molecule type" value="Genomic_DNA"/>
</dbReference>
<dbReference type="RefSeq" id="WP_090073327.1">
    <property type="nucleotide sequence ID" value="NZ_FOVR01000007.1"/>
</dbReference>
<dbReference type="GO" id="GO:1904680">
    <property type="term" value="F:peptide transmembrane transporter activity"/>
    <property type="evidence" value="ECO:0007669"/>
    <property type="project" value="TreeGrafter"/>
</dbReference>
<dbReference type="PANTHER" id="PTHR30290">
    <property type="entry name" value="PERIPLASMIC BINDING COMPONENT OF ABC TRANSPORTER"/>
    <property type="match status" value="1"/>
</dbReference>
<dbReference type="PIRSF" id="PIRSF002741">
    <property type="entry name" value="MppA"/>
    <property type="match status" value="1"/>
</dbReference>
<evidence type="ECO:0000259" key="4">
    <source>
        <dbReference type="Pfam" id="PF00496"/>
    </source>
</evidence>
<evidence type="ECO:0000313" key="5">
    <source>
        <dbReference type="EMBL" id="SFO51227.1"/>
    </source>
</evidence>
<sequence>MKHFKISLLAAAAVVTVTAMPTLAETPKSMLVVAERIDDIISLDPAQSFEFTGNEIDRNLYSFLINTNPLDLDAGYGPDLASSWEVSEDGKTITFKIAEGRTFASGNPITAQDAAFSLQRVILLNKTPSFILSQFGFTPENVKEKIVATDDYTLSITTDKPYAVSFVLNCLTANVAAIVDSKLTMENEVDGDMGNAWLRNHSAGSGAYTLKSLKPNESVVLVANPKWWGETPAMKQIFIRQVAESASQRLLLEKGDVDVARNLSTEDVAAVSESDDITIHSELRGRIMYWAANQKNEILTNPKVLEALKYLTDYKGMADSFLKGQYSVHQSFLPLTYLGALEDTPYSLDVEKGKALLAEAGYPDGFEINAIVREAQERIDIAQSLQNTWGQAGVKLNITVGTGAQTLDKYRAREHDIYVGAWGPDYPDPNTNAGTFALNPGNADDAGNTGYLAWRNAWDIPEYSERTLAAVVENDVEKRKQMYIDLQKEFQKSSPFGIMFQKTEQAALRSNVANFSLGGAITTTSYWQVTKD</sequence>
<dbReference type="InterPro" id="IPR000914">
    <property type="entry name" value="SBP_5_dom"/>
</dbReference>
<keyword evidence="3" id="KW-0732">Signal</keyword>
<evidence type="ECO:0000256" key="3">
    <source>
        <dbReference type="SAM" id="SignalP"/>
    </source>
</evidence>
<dbReference type="GO" id="GO:0015833">
    <property type="term" value="P:peptide transport"/>
    <property type="evidence" value="ECO:0007669"/>
    <property type="project" value="TreeGrafter"/>
</dbReference>
<feature type="chain" id="PRO_5011476395" evidence="3">
    <location>
        <begin position="25"/>
        <end position="532"/>
    </location>
</feature>
<feature type="signal peptide" evidence="3">
    <location>
        <begin position="1"/>
        <end position="24"/>
    </location>
</feature>
<dbReference type="GO" id="GO:0030288">
    <property type="term" value="C:outer membrane-bounded periplasmic space"/>
    <property type="evidence" value="ECO:0007669"/>
    <property type="project" value="UniProtKB-ARBA"/>
</dbReference>
<dbReference type="PANTHER" id="PTHR30290:SF34">
    <property type="entry name" value="ABC TRANSPORTER, PERIPLASMIC OLIGO-PEPTIDE BINDING PROTEIN, PUTATIVE-RELATED"/>
    <property type="match status" value="1"/>
</dbReference>
<gene>
    <name evidence="5" type="ORF">SAMN04488056_107104</name>
</gene>
<evidence type="ECO:0000256" key="1">
    <source>
        <dbReference type="ARBA" id="ARBA00004418"/>
    </source>
</evidence>
<dbReference type="InterPro" id="IPR039424">
    <property type="entry name" value="SBP_5"/>
</dbReference>
<name>A0A1I5HSI7_9HYPH</name>
<keyword evidence="6" id="KW-1185">Reference proteome</keyword>
<dbReference type="CDD" id="cd08512">
    <property type="entry name" value="PBP2_NikA_DppA_OppA_like_7"/>
    <property type="match status" value="1"/>
</dbReference>
<accession>A0A1I5HSI7</accession>
<comment type="subcellular location">
    <subcellularLocation>
        <location evidence="1">Periplasm</location>
    </subcellularLocation>
</comment>
<evidence type="ECO:0000313" key="6">
    <source>
        <dbReference type="Proteomes" id="UP000199236"/>
    </source>
</evidence>
<feature type="domain" description="Solute-binding protein family 5" evidence="4">
    <location>
        <begin position="77"/>
        <end position="441"/>
    </location>
</feature>
<dbReference type="Gene3D" id="3.10.105.10">
    <property type="entry name" value="Dipeptide-binding Protein, Domain 3"/>
    <property type="match status" value="1"/>
</dbReference>